<sequence length="324" mass="37963">MDEERARLDPRKVLYPLVDLETIDGHLSDWVREYRTHADLHVEYPDGFDPILIRPDGREVDTWRQDYPYDSLLRRHEYDPTKRALQIELLKLQAWAKSTGARLVVIFEGRDAAGKGSSIKRFIQHLNPREIRVVALNKPNRQERTSWYFQRYVAHLPSAGEIVLFDRSWYNRATVEPVMGYCTDEEYELFLKQAPMFEHMLVDDGIILVKFWFSVSRAEQLTRFVIRDVDPVRRWKLSPHDLASLDRWDAYTKAKEAMFAATHTPWAPWTVVNGNGKRLARIEAMRFVLSQVPYDNKNEELVGRPDPLIVGPPFLSSTRTIPDR</sequence>
<organism evidence="6 7">
    <name type="scientific">Actinospica acidithermotolerans</name>
    <dbReference type="NCBI Taxonomy" id="2828514"/>
    <lineage>
        <taxon>Bacteria</taxon>
        <taxon>Bacillati</taxon>
        <taxon>Actinomycetota</taxon>
        <taxon>Actinomycetes</taxon>
        <taxon>Catenulisporales</taxon>
        <taxon>Actinospicaceae</taxon>
        <taxon>Actinospica</taxon>
    </lineage>
</organism>
<accession>A0A941IM03</accession>
<dbReference type="AlphaFoldDB" id="A0A941IM03"/>
<gene>
    <name evidence="6" type="primary">ppk2</name>
    <name evidence="6" type="ORF">KDK95_29870</name>
</gene>
<name>A0A941IM03_9ACTN</name>
<protein>
    <recommendedName>
        <fullName evidence="4">ADP/GDP-polyphosphate phosphotransferase</fullName>
        <ecNumber evidence="4">2.7.4.-</ecNumber>
    </recommendedName>
    <alternativeName>
        <fullName evidence="4">Polyphosphate kinase PPK2</fullName>
    </alternativeName>
</protein>
<comment type="similarity">
    <text evidence="1 4">Belongs to the polyphosphate kinase 2 (PPK2) family. Class I subfamily.</text>
</comment>
<evidence type="ECO:0000256" key="3">
    <source>
        <dbReference type="ARBA" id="ARBA00022777"/>
    </source>
</evidence>
<dbReference type="InterPro" id="IPR022488">
    <property type="entry name" value="PPK2-related"/>
</dbReference>
<dbReference type="PANTHER" id="PTHR34383:SF1">
    <property type="entry name" value="ADP-POLYPHOSPHATE PHOSPHOTRANSFERASE"/>
    <property type="match status" value="1"/>
</dbReference>
<dbReference type="EC" id="2.7.4.-" evidence="4"/>
<comment type="caution">
    <text evidence="6">The sequence shown here is derived from an EMBL/GenBank/DDBJ whole genome shotgun (WGS) entry which is preliminary data.</text>
</comment>
<keyword evidence="3 4" id="KW-0418">Kinase</keyword>
<evidence type="ECO:0000256" key="1">
    <source>
        <dbReference type="ARBA" id="ARBA00009924"/>
    </source>
</evidence>
<dbReference type="EMBL" id="JAGSOH010000139">
    <property type="protein sequence ID" value="MBR7830547.1"/>
    <property type="molecule type" value="Genomic_DNA"/>
</dbReference>
<dbReference type="RefSeq" id="WP_212521672.1">
    <property type="nucleotide sequence ID" value="NZ_JAGSOH010000139.1"/>
</dbReference>
<dbReference type="InterPro" id="IPR027417">
    <property type="entry name" value="P-loop_NTPase"/>
</dbReference>
<evidence type="ECO:0000313" key="6">
    <source>
        <dbReference type="EMBL" id="MBR7830547.1"/>
    </source>
</evidence>
<dbReference type="InterPro" id="IPR022486">
    <property type="entry name" value="PPK2_PA0141"/>
</dbReference>
<dbReference type="NCBIfam" id="TIGR03707">
    <property type="entry name" value="PPK2_P_aer"/>
    <property type="match status" value="1"/>
</dbReference>
<comment type="function">
    <text evidence="4">Uses inorganic polyphosphate (polyP) as a donor to convert GDP to GTP or ADP to ATP.</text>
</comment>
<dbReference type="Gene3D" id="3.40.50.300">
    <property type="entry name" value="P-loop containing nucleotide triphosphate hydrolases"/>
    <property type="match status" value="1"/>
</dbReference>
<proteinExistence type="inferred from homology"/>
<evidence type="ECO:0000259" key="5">
    <source>
        <dbReference type="Pfam" id="PF03976"/>
    </source>
</evidence>
<keyword evidence="7" id="KW-1185">Reference proteome</keyword>
<dbReference type="GO" id="GO:0008976">
    <property type="term" value="F:polyphosphate kinase activity"/>
    <property type="evidence" value="ECO:0007669"/>
    <property type="project" value="UniProtKB-UniRule"/>
</dbReference>
<evidence type="ECO:0000256" key="4">
    <source>
        <dbReference type="RuleBase" id="RU369062"/>
    </source>
</evidence>
<evidence type="ECO:0000256" key="2">
    <source>
        <dbReference type="ARBA" id="ARBA00022679"/>
    </source>
</evidence>
<dbReference type="SUPFAM" id="SSF52540">
    <property type="entry name" value="P-loop containing nucleoside triphosphate hydrolases"/>
    <property type="match status" value="1"/>
</dbReference>
<dbReference type="Pfam" id="PF03976">
    <property type="entry name" value="PPK2"/>
    <property type="match status" value="1"/>
</dbReference>
<keyword evidence="2 4" id="KW-0808">Transferase</keyword>
<comment type="subunit">
    <text evidence="4">Homotetramer.</text>
</comment>
<dbReference type="PANTHER" id="PTHR34383">
    <property type="entry name" value="POLYPHOSPHATE:AMP PHOSPHOTRANSFERASE-RELATED"/>
    <property type="match status" value="1"/>
</dbReference>
<reference evidence="6" key="1">
    <citation type="submission" date="2021-04" db="EMBL/GenBank/DDBJ databases">
        <title>Genome based classification of Actinospica acidithermotolerans sp. nov., an actinobacterium isolated from an Indonesian hot spring.</title>
        <authorList>
            <person name="Kusuma A.B."/>
            <person name="Putra K.E."/>
            <person name="Nafisah S."/>
            <person name="Loh J."/>
            <person name="Nouioui I."/>
            <person name="Goodfellow M."/>
        </authorList>
    </citation>
    <scope>NUCLEOTIDE SEQUENCE</scope>
    <source>
        <strain evidence="6">MGRD01-02</strain>
    </source>
</reference>
<feature type="domain" description="Polyphosphate kinase-2-related" evidence="5">
    <location>
        <begin position="75"/>
        <end position="299"/>
    </location>
</feature>
<evidence type="ECO:0000313" key="7">
    <source>
        <dbReference type="Proteomes" id="UP000676325"/>
    </source>
</evidence>
<dbReference type="Proteomes" id="UP000676325">
    <property type="component" value="Unassembled WGS sequence"/>
</dbReference>
<dbReference type="GO" id="GO:0006793">
    <property type="term" value="P:phosphorus metabolic process"/>
    <property type="evidence" value="ECO:0007669"/>
    <property type="project" value="InterPro"/>
</dbReference>